<feature type="modified residue" description="4-aspartylphosphate" evidence="1">
    <location>
        <position position="51"/>
    </location>
</feature>
<dbReference type="InterPro" id="IPR003607">
    <property type="entry name" value="HD/PDEase_dom"/>
</dbReference>
<dbReference type="InterPro" id="IPR001789">
    <property type="entry name" value="Sig_transdc_resp-reg_receiver"/>
</dbReference>
<sequence length="331" mass="37490">MSRILIVEDDESQLELMAETLSMEGYEVEKASNCREGLEKFKAGADLTLLDINLPDGLGIDLLRSIKQKNRDAPVIMVTGERDVDTAVRCLKMGAYDYITKPFEIDELVIIVKRALEHAELTELKKAHELKIQEELKRLKRELHDSYLEAINMLIQIIEVRDRYLEGHAQKVAEYSTEIGRQLGLDPDEIEDLRIAAMLHDLGKMGIPEAILNKPGSLTQEEMDRVRHHPVLAANIVSKFLPPQIIGYIRHHHERWDGSGYPDGLKGEAIPLGARIIAVADVYHALTSDRPYRKALSDETAIKMLEDSKGKLFDPQVVDAFLKARAEWPRS</sequence>
<dbReference type="InterPro" id="IPR006675">
    <property type="entry name" value="HDIG_dom"/>
</dbReference>
<dbReference type="EMBL" id="QNBE01000057">
    <property type="protein sequence ID" value="RKX69964.1"/>
    <property type="molecule type" value="Genomic_DNA"/>
</dbReference>
<dbReference type="SMART" id="SM00448">
    <property type="entry name" value="REC"/>
    <property type="match status" value="1"/>
</dbReference>
<comment type="caution">
    <text evidence="4">The sequence shown here is derived from an EMBL/GenBank/DDBJ whole genome shotgun (WGS) entry which is preliminary data.</text>
</comment>
<dbReference type="InterPro" id="IPR037522">
    <property type="entry name" value="HD_GYP_dom"/>
</dbReference>
<dbReference type="PROSITE" id="PS50110">
    <property type="entry name" value="RESPONSE_REGULATORY"/>
    <property type="match status" value="1"/>
</dbReference>
<dbReference type="SUPFAM" id="SSF109604">
    <property type="entry name" value="HD-domain/PDEase-like"/>
    <property type="match status" value="1"/>
</dbReference>
<feature type="domain" description="Response regulatory" evidence="2">
    <location>
        <begin position="3"/>
        <end position="116"/>
    </location>
</feature>
<gene>
    <name evidence="4" type="ORF">DRP53_06480</name>
</gene>
<dbReference type="Gene3D" id="1.10.3210.10">
    <property type="entry name" value="Hypothetical protein af1432"/>
    <property type="match status" value="1"/>
</dbReference>
<dbReference type="Pfam" id="PF00072">
    <property type="entry name" value="Response_reg"/>
    <property type="match status" value="1"/>
</dbReference>
<evidence type="ECO:0000259" key="3">
    <source>
        <dbReference type="PROSITE" id="PS51832"/>
    </source>
</evidence>
<dbReference type="Pfam" id="PF13487">
    <property type="entry name" value="HD_5"/>
    <property type="match status" value="1"/>
</dbReference>
<evidence type="ECO:0000313" key="4">
    <source>
        <dbReference type="EMBL" id="RKX69964.1"/>
    </source>
</evidence>
<feature type="domain" description="HD-GYP" evidence="3">
    <location>
        <begin position="143"/>
        <end position="331"/>
    </location>
</feature>
<dbReference type="Gene3D" id="3.40.50.2300">
    <property type="match status" value="1"/>
</dbReference>
<dbReference type="PANTHER" id="PTHR45228">
    <property type="entry name" value="CYCLIC DI-GMP PHOSPHODIESTERASE TM_0186-RELATED"/>
    <property type="match status" value="1"/>
</dbReference>
<name>A0A660SGP6_UNCW3</name>
<dbReference type="InterPro" id="IPR011006">
    <property type="entry name" value="CheY-like_superfamily"/>
</dbReference>
<reference evidence="4 5" key="1">
    <citation type="submission" date="2018-06" db="EMBL/GenBank/DDBJ databases">
        <title>Extensive metabolic versatility and redundancy in microbially diverse, dynamic hydrothermal sediments.</title>
        <authorList>
            <person name="Dombrowski N."/>
            <person name="Teske A."/>
            <person name="Baker B.J."/>
        </authorList>
    </citation>
    <scope>NUCLEOTIDE SEQUENCE [LARGE SCALE GENOMIC DNA]</scope>
    <source>
        <strain evidence="4">B36_G15</strain>
    </source>
</reference>
<proteinExistence type="predicted"/>
<dbReference type="GO" id="GO:0000160">
    <property type="term" value="P:phosphorelay signal transduction system"/>
    <property type="evidence" value="ECO:0007669"/>
    <property type="project" value="InterPro"/>
</dbReference>
<keyword evidence="1" id="KW-0597">Phosphoprotein</keyword>
<dbReference type="CDD" id="cd00077">
    <property type="entry name" value="HDc"/>
    <property type="match status" value="1"/>
</dbReference>
<dbReference type="InterPro" id="IPR052020">
    <property type="entry name" value="Cyclic_di-GMP/3'3'-cGAMP_PDE"/>
</dbReference>
<evidence type="ECO:0000256" key="1">
    <source>
        <dbReference type="PROSITE-ProRule" id="PRU00169"/>
    </source>
</evidence>
<evidence type="ECO:0000313" key="5">
    <source>
        <dbReference type="Proteomes" id="UP000268469"/>
    </source>
</evidence>
<evidence type="ECO:0000259" key="2">
    <source>
        <dbReference type="PROSITE" id="PS50110"/>
    </source>
</evidence>
<dbReference type="PROSITE" id="PS51832">
    <property type="entry name" value="HD_GYP"/>
    <property type="match status" value="1"/>
</dbReference>
<dbReference type="NCBIfam" id="TIGR00277">
    <property type="entry name" value="HDIG"/>
    <property type="match status" value="1"/>
</dbReference>
<dbReference type="Proteomes" id="UP000268469">
    <property type="component" value="Unassembled WGS sequence"/>
</dbReference>
<dbReference type="AlphaFoldDB" id="A0A660SGP6"/>
<dbReference type="SUPFAM" id="SSF52172">
    <property type="entry name" value="CheY-like"/>
    <property type="match status" value="1"/>
</dbReference>
<accession>A0A660SGP6</accession>
<protein>
    <submittedName>
        <fullName evidence="4">Two-component system response regulator</fullName>
    </submittedName>
</protein>
<dbReference type="SMART" id="SM00471">
    <property type="entry name" value="HDc"/>
    <property type="match status" value="1"/>
</dbReference>
<organism evidence="4 5">
    <name type="scientific">candidate division WOR-3 bacterium</name>
    <dbReference type="NCBI Taxonomy" id="2052148"/>
    <lineage>
        <taxon>Bacteria</taxon>
        <taxon>Bacteria division WOR-3</taxon>
    </lineage>
</organism>